<protein>
    <submittedName>
        <fullName evidence="5">RND family efflux transporter MFP subunit</fullName>
    </submittedName>
</protein>
<dbReference type="GO" id="GO:0015562">
    <property type="term" value="F:efflux transmembrane transporter activity"/>
    <property type="evidence" value="ECO:0007669"/>
    <property type="project" value="TreeGrafter"/>
</dbReference>
<reference evidence="5 6" key="1">
    <citation type="submission" date="2020-03" db="EMBL/GenBank/DDBJ databases">
        <title>Genomic Encyclopedia of Type Strains, Phase IV (KMG-IV): sequencing the most valuable type-strain genomes for metagenomic binning, comparative biology and taxonomic classification.</title>
        <authorList>
            <person name="Goeker M."/>
        </authorList>
    </citation>
    <scope>NUCLEOTIDE SEQUENCE [LARGE SCALE GENOMIC DNA]</scope>
    <source>
        <strain evidence="5 6">DSM 7225</strain>
    </source>
</reference>
<dbReference type="Gene3D" id="2.40.50.100">
    <property type="match status" value="2"/>
</dbReference>
<evidence type="ECO:0000313" key="5">
    <source>
        <dbReference type="EMBL" id="NJB95753.1"/>
    </source>
</evidence>
<comment type="similarity">
    <text evidence="1">Belongs to the membrane fusion protein (MFP) (TC 8.A.1) family.</text>
</comment>
<sequence>MTASVVDRLRELRLDAVPAMGAPAVEPARPRAQRGRMSLAAGIGLVAAAAALGVATRKKAVAPPSVAPAAQAAPVAAPAAALVAAGFVVPQRSGTIGSQVTGQIREILVREGDRVRAGQVIAHVDDADARAALGRARAAQAEAQQQLAGIHFQRTQAAATLARQQALSARGFTTRASLDASAAESGMLGARVAAAEAALAGASASVRAAEVTLGRFAIRAPFSGVVIDKNAEVGELVSPISAGGGFTRTGIVTIVDMASLHVEADVNEAYIGKVRAGQPVTLSFDALPGETFDARVSAIVPSADRNRATVRVNIALVRRDPRILPQMAAKAAFLPSASNTGSRQ</sequence>
<dbReference type="RefSeq" id="WP_164521867.1">
    <property type="nucleotide sequence ID" value="NZ_JAATJB010000001.1"/>
</dbReference>
<dbReference type="FunFam" id="2.40.30.170:FF:000010">
    <property type="entry name" value="Efflux RND transporter periplasmic adaptor subunit"/>
    <property type="match status" value="1"/>
</dbReference>
<evidence type="ECO:0000256" key="2">
    <source>
        <dbReference type="SAM" id="Phobius"/>
    </source>
</evidence>
<gene>
    <name evidence="5" type="ORF">GGR89_000045</name>
</gene>
<name>A0A7X5XUU0_9SPHN</name>
<evidence type="ECO:0000256" key="1">
    <source>
        <dbReference type="ARBA" id="ARBA00009477"/>
    </source>
</evidence>
<proteinExistence type="inferred from homology"/>
<feature type="domain" description="Multidrug resistance protein MdtA-like barrel-sandwich hybrid" evidence="3">
    <location>
        <begin position="94"/>
        <end position="238"/>
    </location>
</feature>
<dbReference type="AlphaFoldDB" id="A0A7X5XUU0"/>
<organism evidence="5 6">
    <name type="scientific">Sphingomonas trueperi</name>
    <dbReference type="NCBI Taxonomy" id="53317"/>
    <lineage>
        <taxon>Bacteria</taxon>
        <taxon>Pseudomonadati</taxon>
        <taxon>Pseudomonadota</taxon>
        <taxon>Alphaproteobacteria</taxon>
        <taxon>Sphingomonadales</taxon>
        <taxon>Sphingomonadaceae</taxon>
        <taxon>Sphingomonas</taxon>
    </lineage>
</organism>
<dbReference type="Pfam" id="PF25917">
    <property type="entry name" value="BSH_RND"/>
    <property type="match status" value="1"/>
</dbReference>
<dbReference type="InterPro" id="IPR006143">
    <property type="entry name" value="RND_pump_MFP"/>
</dbReference>
<dbReference type="Proteomes" id="UP000531251">
    <property type="component" value="Unassembled WGS sequence"/>
</dbReference>
<dbReference type="PANTHER" id="PTHR30469:SF38">
    <property type="entry name" value="HLYD FAMILY SECRETION PROTEIN"/>
    <property type="match status" value="1"/>
</dbReference>
<dbReference type="Pfam" id="PF25954">
    <property type="entry name" value="Beta-barrel_RND_2"/>
    <property type="match status" value="1"/>
</dbReference>
<dbReference type="GO" id="GO:1990281">
    <property type="term" value="C:efflux pump complex"/>
    <property type="evidence" value="ECO:0007669"/>
    <property type="project" value="TreeGrafter"/>
</dbReference>
<accession>A0A7X5XUU0</accession>
<dbReference type="Gene3D" id="2.40.30.170">
    <property type="match status" value="1"/>
</dbReference>
<dbReference type="InterPro" id="IPR058792">
    <property type="entry name" value="Beta-barrel_RND_2"/>
</dbReference>
<keyword evidence="2" id="KW-0472">Membrane</keyword>
<dbReference type="PANTHER" id="PTHR30469">
    <property type="entry name" value="MULTIDRUG RESISTANCE PROTEIN MDTA"/>
    <property type="match status" value="1"/>
</dbReference>
<feature type="transmembrane region" description="Helical" evidence="2">
    <location>
        <begin position="69"/>
        <end position="89"/>
    </location>
</feature>
<evidence type="ECO:0000313" key="6">
    <source>
        <dbReference type="Proteomes" id="UP000531251"/>
    </source>
</evidence>
<dbReference type="NCBIfam" id="TIGR01730">
    <property type="entry name" value="RND_mfp"/>
    <property type="match status" value="1"/>
</dbReference>
<dbReference type="EMBL" id="JAATJB010000001">
    <property type="protein sequence ID" value="NJB95753.1"/>
    <property type="molecule type" value="Genomic_DNA"/>
</dbReference>
<dbReference type="InterPro" id="IPR058625">
    <property type="entry name" value="MdtA-like_BSH"/>
</dbReference>
<evidence type="ECO:0000259" key="4">
    <source>
        <dbReference type="Pfam" id="PF25954"/>
    </source>
</evidence>
<keyword evidence="6" id="KW-1185">Reference proteome</keyword>
<comment type="caution">
    <text evidence="5">The sequence shown here is derived from an EMBL/GenBank/DDBJ whole genome shotgun (WGS) entry which is preliminary data.</text>
</comment>
<feature type="transmembrane region" description="Helical" evidence="2">
    <location>
        <begin position="39"/>
        <end position="57"/>
    </location>
</feature>
<feature type="domain" description="CusB-like beta-barrel" evidence="4">
    <location>
        <begin position="262"/>
        <end position="333"/>
    </location>
</feature>
<keyword evidence="2" id="KW-1133">Transmembrane helix</keyword>
<evidence type="ECO:0000259" key="3">
    <source>
        <dbReference type="Pfam" id="PF25917"/>
    </source>
</evidence>
<dbReference type="SUPFAM" id="SSF111369">
    <property type="entry name" value="HlyD-like secretion proteins"/>
    <property type="match status" value="1"/>
</dbReference>
<keyword evidence="2" id="KW-0812">Transmembrane</keyword>